<keyword evidence="2" id="KW-1185">Reference proteome</keyword>
<organism evidence="1 2">
    <name type="scientific">Allocoprobacillus halotolerans</name>
    <dbReference type="NCBI Taxonomy" id="2944914"/>
    <lineage>
        <taxon>Bacteria</taxon>
        <taxon>Bacillati</taxon>
        <taxon>Bacillota</taxon>
        <taxon>Erysipelotrichia</taxon>
        <taxon>Erysipelotrichales</taxon>
        <taxon>Erysipelotrichaceae</taxon>
        <taxon>Allocoprobacillus</taxon>
    </lineage>
</organism>
<reference evidence="1" key="1">
    <citation type="submission" date="2022-07" db="EMBL/GenBank/DDBJ databases">
        <title>Faecal culturing of patients with breast cancer.</title>
        <authorList>
            <person name="Teng N.M.Y."/>
            <person name="Kiu R."/>
            <person name="Evans R."/>
            <person name="Baker D.J."/>
            <person name="Zenner C."/>
            <person name="Robinson S.D."/>
            <person name="Hall L.J."/>
        </authorList>
    </citation>
    <scope>NUCLEOTIDE SEQUENCE</scope>
    <source>
        <strain evidence="1">LH1062</strain>
    </source>
</reference>
<dbReference type="Proteomes" id="UP001060112">
    <property type="component" value="Chromosome"/>
</dbReference>
<accession>A0ABY5HZN0</accession>
<dbReference type="RefSeq" id="WP_290138869.1">
    <property type="nucleotide sequence ID" value="NZ_CP101620.1"/>
</dbReference>
<proteinExistence type="predicted"/>
<sequence>MTMKKAKLNELDNQAREISHNLLQKQMSFAKLELVVTNKKVNYRLLKVSMKV</sequence>
<evidence type="ECO:0000313" key="2">
    <source>
        <dbReference type="Proteomes" id="UP001060112"/>
    </source>
</evidence>
<protein>
    <submittedName>
        <fullName evidence="1">Uncharacterized protein</fullName>
    </submittedName>
</protein>
<evidence type="ECO:0000313" key="1">
    <source>
        <dbReference type="EMBL" id="UTY38511.1"/>
    </source>
</evidence>
<dbReference type="EMBL" id="CP101620">
    <property type="protein sequence ID" value="UTY38511.1"/>
    <property type="molecule type" value="Genomic_DNA"/>
</dbReference>
<gene>
    <name evidence="1" type="ORF">NMU03_12760</name>
</gene>
<name>A0ABY5HZN0_9FIRM</name>